<feature type="transmembrane region" description="Helical" evidence="1">
    <location>
        <begin position="46"/>
        <end position="63"/>
    </location>
</feature>
<evidence type="ECO:0000313" key="2">
    <source>
        <dbReference type="EMBL" id="NRT87252.1"/>
    </source>
</evidence>
<evidence type="ECO:0000256" key="1">
    <source>
        <dbReference type="SAM" id="Phobius"/>
    </source>
</evidence>
<organism evidence="2 3">
    <name type="scientific">Clostridium beijerinckii</name>
    <name type="common">Clostridium MP</name>
    <dbReference type="NCBI Taxonomy" id="1520"/>
    <lineage>
        <taxon>Bacteria</taxon>
        <taxon>Bacillati</taxon>
        <taxon>Bacillota</taxon>
        <taxon>Clostridia</taxon>
        <taxon>Eubacteriales</taxon>
        <taxon>Clostridiaceae</taxon>
        <taxon>Clostridium</taxon>
    </lineage>
</organism>
<name>A0AAX0AWY1_CLOBE</name>
<protein>
    <submittedName>
        <fullName evidence="2">Uncharacterized protein</fullName>
    </submittedName>
</protein>
<reference evidence="2" key="2">
    <citation type="journal article" date="2022" name="Nat. Biotechnol.">
        <title>Carbon-negative production of acetone and isopropanol by gas fermentation at industrial pilot scale.</title>
        <authorList>
            <person name="Liew F.E."/>
            <person name="Nogle R."/>
            <person name="Abdalla T."/>
            <person name="Rasor B.J."/>
            <person name="Canter C."/>
            <person name="Jensen R.O."/>
            <person name="Wang L."/>
            <person name="Strutz J."/>
            <person name="Chirania P."/>
            <person name="De Tissera S."/>
            <person name="Mueller A.P."/>
            <person name="Ruan Z."/>
            <person name="Gao A."/>
            <person name="Tran L."/>
            <person name="Engle N.L."/>
            <person name="Bromley J.C."/>
            <person name="Daniell J."/>
            <person name="Conrado R."/>
            <person name="Tschaplinski T.J."/>
            <person name="Giannone R.J."/>
            <person name="Hettich R.L."/>
            <person name="Karim A.S."/>
            <person name="Simpson S.D."/>
            <person name="Brown S.D."/>
            <person name="Leang C."/>
            <person name="Jewett M.C."/>
            <person name="Kopke M."/>
        </authorList>
    </citation>
    <scope>NUCLEOTIDE SEQUENCE</scope>
    <source>
        <strain evidence="2">DJ080</strain>
    </source>
</reference>
<accession>A0AAX0AWY1</accession>
<gene>
    <name evidence="2" type="ORF">B0H41_000931</name>
</gene>
<comment type="caution">
    <text evidence="2">The sequence shown here is derived from an EMBL/GenBank/DDBJ whole genome shotgun (WGS) entry which is preliminary data.</text>
</comment>
<keyword evidence="1" id="KW-1133">Transmembrane helix</keyword>
<keyword evidence="1" id="KW-0812">Transmembrane</keyword>
<dbReference type="AlphaFoldDB" id="A0AAX0AWY1"/>
<dbReference type="EMBL" id="JABSWW010000001">
    <property type="protein sequence ID" value="NRT87252.1"/>
    <property type="molecule type" value="Genomic_DNA"/>
</dbReference>
<sequence length="64" mass="7270">MAITKARTNRGIHIIILVKNKKNFYWYKEVIATNGNVTFVKKVQSANALFPIVVTVLGLLHLLF</sequence>
<evidence type="ECO:0000313" key="3">
    <source>
        <dbReference type="Proteomes" id="UP001193748"/>
    </source>
</evidence>
<reference evidence="2" key="1">
    <citation type="submission" date="2020-05" db="EMBL/GenBank/DDBJ databases">
        <authorList>
            <person name="Brown S."/>
            <person name="Huntemann M."/>
            <person name="Clum A."/>
            <person name="Spunde A."/>
            <person name="Palaniappan K."/>
            <person name="Ritter S."/>
            <person name="Mikhailova N."/>
            <person name="Chen I.-M."/>
            <person name="Stamatis D."/>
            <person name="Reddy T."/>
            <person name="O'Malley R."/>
            <person name="Daum C."/>
            <person name="Shapiro N."/>
            <person name="Ivanova N."/>
            <person name="Kyrpides N."/>
            <person name="Woyke T."/>
        </authorList>
    </citation>
    <scope>NUCLEOTIDE SEQUENCE</scope>
    <source>
        <strain evidence="2">DJ080</strain>
    </source>
</reference>
<dbReference type="Proteomes" id="UP001193748">
    <property type="component" value="Unassembled WGS sequence"/>
</dbReference>
<keyword evidence="1" id="KW-0472">Membrane</keyword>
<proteinExistence type="predicted"/>